<feature type="domain" description="Right handed beta helix" evidence="10">
    <location>
        <begin position="277"/>
        <end position="431"/>
    </location>
</feature>
<evidence type="ECO:0000256" key="3">
    <source>
        <dbReference type="ARBA" id="ARBA00022525"/>
    </source>
</evidence>
<evidence type="ECO:0000256" key="1">
    <source>
        <dbReference type="ARBA" id="ARBA00001913"/>
    </source>
</evidence>
<dbReference type="RefSeq" id="WP_378259653.1">
    <property type="nucleotide sequence ID" value="NZ_JBHSIT010000008.1"/>
</dbReference>
<evidence type="ECO:0000256" key="5">
    <source>
        <dbReference type="ARBA" id="ARBA00022729"/>
    </source>
</evidence>
<keyword evidence="3" id="KW-0964">Secreted</keyword>
<name>A0ABV9U466_9ACTN</name>
<comment type="similarity">
    <text evidence="8">Belongs to the polysaccharide lyase 9 family.</text>
</comment>
<keyword evidence="7" id="KW-0456">Lyase</keyword>
<comment type="cofactor">
    <cofactor evidence="1">
        <name>Ca(2+)</name>
        <dbReference type="ChEBI" id="CHEBI:29108"/>
    </cofactor>
</comment>
<protein>
    <submittedName>
        <fullName evidence="11">Right-handed parallel beta-helix repeat-containing protein</fullName>
    </submittedName>
</protein>
<dbReference type="SMART" id="SM00710">
    <property type="entry name" value="PbH1"/>
    <property type="match status" value="6"/>
</dbReference>
<evidence type="ECO:0000256" key="8">
    <source>
        <dbReference type="ARBA" id="ARBA00038263"/>
    </source>
</evidence>
<evidence type="ECO:0000256" key="4">
    <source>
        <dbReference type="ARBA" id="ARBA00022723"/>
    </source>
</evidence>
<evidence type="ECO:0000313" key="11">
    <source>
        <dbReference type="EMBL" id="MFC4911004.1"/>
    </source>
</evidence>
<keyword evidence="12" id="KW-1185">Reference proteome</keyword>
<comment type="caution">
    <text evidence="11">The sequence shown here is derived from an EMBL/GenBank/DDBJ whole genome shotgun (WGS) entry which is preliminary data.</text>
</comment>
<dbReference type="PANTHER" id="PTHR40088">
    <property type="entry name" value="PECTATE LYASE (EUROFUNG)"/>
    <property type="match status" value="1"/>
</dbReference>
<sequence>MGLRRSARAWLATAAAVPVIAGGVVGWQLLREDSAATPQPVYTAPAEKAEAGAGSLPVGRTAYKVPRGAVIVAPNGSDGASGTSSAPLRTIAAAISRAPDGGTIVLRRGVYHESVTVPDGRRLKIQAHPGEAVWLDGSSRLTGWKPSGSRWEYDGWTYRFDDSPSYTKGESDGDNPAFRFLDPSYPMASHPEQVWVDGVAQQQVASADEVKPGTFFADTDGRRLLLGSDPTRHEVRAATLQEGVTLKGAGSVLRGVGVRRYATSIPQLGTVKVLGPNITVENVTVTDSASTGISVDAPHARLRRVTALRAGMLGLHANYADDLRMENVLARGNNTEHFRAAPVSGGIKITRSRKAAVVGGVVSDNRGKGLWFDETVQDITVTGLRVVRNTDHGLVLELCARAVIADNVVGDNGGDGVKINDTSEVRIWNNVLTRNGRNLHLIQDHRGDDPNAPSHATGRDPRRAPDPAMTWRIGRIVVADNVIAFGRDGSSCLLCVEDTTHQRAASQLALTVDGNTYYRRDSGDPAVLVVWPVGQGDPKSFKSESEFRNATGQEKSRDPLPLPADLASLLGKPAGTRHQGAWRP</sequence>
<dbReference type="InterPro" id="IPR039448">
    <property type="entry name" value="Beta_helix"/>
</dbReference>
<accession>A0ABV9U466</accession>
<keyword evidence="4" id="KW-0479">Metal-binding</keyword>
<evidence type="ECO:0000259" key="10">
    <source>
        <dbReference type="Pfam" id="PF13229"/>
    </source>
</evidence>
<proteinExistence type="inferred from homology"/>
<organism evidence="11 12">
    <name type="scientific">Actinomadura gamaensis</name>
    <dbReference type="NCBI Taxonomy" id="1763541"/>
    <lineage>
        <taxon>Bacteria</taxon>
        <taxon>Bacillati</taxon>
        <taxon>Actinomycetota</taxon>
        <taxon>Actinomycetes</taxon>
        <taxon>Streptosporangiales</taxon>
        <taxon>Thermomonosporaceae</taxon>
        <taxon>Actinomadura</taxon>
    </lineage>
</organism>
<dbReference type="Pfam" id="PF13229">
    <property type="entry name" value="Beta_helix"/>
    <property type="match status" value="1"/>
</dbReference>
<keyword evidence="6" id="KW-0106">Calcium</keyword>
<evidence type="ECO:0000256" key="7">
    <source>
        <dbReference type="ARBA" id="ARBA00023239"/>
    </source>
</evidence>
<reference evidence="12" key="1">
    <citation type="journal article" date="2019" name="Int. J. Syst. Evol. Microbiol.">
        <title>The Global Catalogue of Microorganisms (GCM) 10K type strain sequencing project: providing services to taxonomists for standard genome sequencing and annotation.</title>
        <authorList>
            <consortium name="The Broad Institute Genomics Platform"/>
            <consortium name="The Broad Institute Genome Sequencing Center for Infectious Disease"/>
            <person name="Wu L."/>
            <person name="Ma J."/>
        </authorList>
    </citation>
    <scope>NUCLEOTIDE SEQUENCE [LARGE SCALE GENOMIC DNA]</scope>
    <source>
        <strain evidence="12">KLKA75</strain>
    </source>
</reference>
<dbReference type="Proteomes" id="UP001595872">
    <property type="component" value="Unassembled WGS sequence"/>
</dbReference>
<keyword evidence="5" id="KW-0732">Signal</keyword>
<dbReference type="Gene3D" id="2.160.20.10">
    <property type="entry name" value="Single-stranded right-handed beta-helix, Pectin lyase-like"/>
    <property type="match status" value="2"/>
</dbReference>
<dbReference type="InterPro" id="IPR011050">
    <property type="entry name" value="Pectin_lyase_fold/virulence"/>
</dbReference>
<dbReference type="InterPro" id="IPR006626">
    <property type="entry name" value="PbH1"/>
</dbReference>
<dbReference type="SUPFAM" id="SSF51126">
    <property type="entry name" value="Pectin lyase-like"/>
    <property type="match status" value="1"/>
</dbReference>
<comment type="subcellular location">
    <subcellularLocation>
        <location evidence="2">Secreted</location>
    </subcellularLocation>
</comment>
<evidence type="ECO:0000256" key="2">
    <source>
        <dbReference type="ARBA" id="ARBA00004613"/>
    </source>
</evidence>
<evidence type="ECO:0000256" key="6">
    <source>
        <dbReference type="ARBA" id="ARBA00022837"/>
    </source>
</evidence>
<evidence type="ECO:0000256" key="9">
    <source>
        <dbReference type="SAM" id="MobiDB-lite"/>
    </source>
</evidence>
<dbReference type="EMBL" id="JBHSIT010000008">
    <property type="protein sequence ID" value="MFC4911004.1"/>
    <property type="molecule type" value="Genomic_DNA"/>
</dbReference>
<feature type="region of interest" description="Disordered" evidence="9">
    <location>
        <begin position="539"/>
        <end position="584"/>
    </location>
</feature>
<feature type="region of interest" description="Disordered" evidence="9">
    <location>
        <begin position="442"/>
        <end position="467"/>
    </location>
</feature>
<evidence type="ECO:0000313" key="12">
    <source>
        <dbReference type="Proteomes" id="UP001595872"/>
    </source>
</evidence>
<dbReference type="InterPro" id="IPR052052">
    <property type="entry name" value="Polysaccharide_Lyase_9"/>
</dbReference>
<gene>
    <name evidence="11" type="ORF">ACFPCY_27095</name>
</gene>
<dbReference type="InterPro" id="IPR012334">
    <property type="entry name" value="Pectin_lyas_fold"/>
</dbReference>
<dbReference type="PANTHER" id="PTHR40088:SF1">
    <property type="entry name" value="PECTATE LYASE PEL9"/>
    <property type="match status" value="1"/>
</dbReference>